<protein>
    <submittedName>
        <fullName evidence="1">Uncharacterized protein</fullName>
    </submittedName>
</protein>
<dbReference type="EMBL" id="JAJKFT010000002">
    <property type="protein sequence ID" value="MCC9627320.1"/>
    <property type="molecule type" value="Genomic_DNA"/>
</dbReference>
<accession>A0A9X1MJ82</accession>
<reference evidence="1" key="1">
    <citation type="submission" date="2021-11" db="EMBL/GenBank/DDBJ databases">
        <title>Genome sequence.</title>
        <authorList>
            <person name="Sun Q."/>
        </authorList>
    </citation>
    <scope>NUCLEOTIDE SEQUENCE</scope>
    <source>
        <strain evidence="1">JC732</strain>
    </source>
</reference>
<organism evidence="1 2">
    <name type="scientific">Blastopirellula sediminis</name>
    <dbReference type="NCBI Taxonomy" id="2894196"/>
    <lineage>
        <taxon>Bacteria</taxon>
        <taxon>Pseudomonadati</taxon>
        <taxon>Planctomycetota</taxon>
        <taxon>Planctomycetia</taxon>
        <taxon>Pirellulales</taxon>
        <taxon>Pirellulaceae</taxon>
        <taxon>Blastopirellula</taxon>
    </lineage>
</organism>
<keyword evidence="2" id="KW-1185">Reference proteome</keyword>
<dbReference type="RefSeq" id="WP_230215516.1">
    <property type="nucleotide sequence ID" value="NZ_JAJKFT010000002.1"/>
</dbReference>
<dbReference type="AlphaFoldDB" id="A0A9X1MJ82"/>
<evidence type="ECO:0000313" key="1">
    <source>
        <dbReference type="EMBL" id="MCC9627320.1"/>
    </source>
</evidence>
<comment type="caution">
    <text evidence="1">The sequence shown here is derived from an EMBL/GenBank/DDBJ whole genome shotgun (WGS) entry which is preliminary data.</text>
</comment>
<dbReference type="Proteomes" id="UP001139103">
    <property type="component" value="Unassembled WGS sequence"/>
</dbReference>
<name>A0A9X1MJ82_9BACT</name>
<evidence type="ECO:0000313" key="2">
    <source>
        <dbReference type="Proteomes" id="UP001139103"/>
    </source>
</evidence>
<gene>
    <name evidence="1" type="ORF">LOC68_02840</name>
</gene>
<proteinExistence type="predicted"/>
<sequence>MFGWLFSSASCPVTNDEKRGIEEGFSWLASVQGVERLRTATTILPTTEFFPASYEETPEEVENLKNLVASYMGVVPGRVVVQFYSDNDPVHAVDDCKTALDANRPADGRIEIWLEESIARDPLLLVASLAVEIAFVLLKDDCQLEQEQGAMMVFAEMLTVFLGLGILTANESVKESTGRVGNVYWWSMSRGSSLSLNAYGYTLAIYTLARGESRPTWASHLRGDVAGAMRQAIRYLQQTSDCSFPHLIATPL</sequence>